<evidence type="ECO:0000256" key="1">
    <source>
        <dbReference type="SAM" id="MobiDB-lite"/>
    </source>
</evidence>
<evidence type="ECO:0000313" key="5">
    <source>
        <dbReference type="Proteomes" id="UP001501218"/>
    </source>
</evidence>
<name>A0ABN3FUI5_9PSEU</name>
<dbReference type="InterPro" id="IPR025326">
    <property type="entry name" value="DUF4232"/>
</dbReference>
<feature type="signal peptide" evidence="2">
    <location>
        <begin position="1"/>
        <end position="21"/>
    </location>
</feature>
<dbReference type="Pfam" id="PF14016">
    <property type="entry name" value="DUF4232"/>
    <property type="match status" value="1"/>
</dbReference>
<accession>A0ABN3FUI5</accession>
<feature type="region of interest" description="Disordered" evidence="1">
    <location>
        <begin position="35"/>
        <end position="70"/>
    </location>
</feature>
<sequence>MAIRARVLQTSAILFSAALLAGCGQAVQHEGAASAGQPRAAVAPVSEPRAAQPGPQPEPRAGRCHTSMLSGSMGRVEPGAGQRYAELTLTNSSNETCDIYGYGGLRLVDEAGNPLPTNLTRSPNPGPTLIELSPGESASATLHWTAVPHEGEPTDGPCQPTPATAQITPPDETDWLPVDWTGGPVCGRGDIEGSAYHQ</sequence>
<proteinExistence type="predicted"/>
<feature type="domain" description="DUF4232" evidence="3">
    <location>
        <begin position="64"/>
        <end position="189"/>
    </location>
</feature>
<dbReference type="PROSITE" id="PS51257">
    <property type="entry name" value="PROKAR_LIPOPROTEIN"/>
    <property type="match status" value="1"/>
</dbReference>
<reference evidence="4 5" key="1">
    <citation type="journal article" date="2019" name="Int. J. Syst. Evol. Microbiol.">
        <title>The Global Catalogue of Microorganisms (GCM) 10K type strain sequencing project: providing services to taxonomists for standard genome sequencing and annotation.</title>
        <authorList>
            <consortium name="The Broad Institute Genomics Platform"/>
            <consortium name="The Broad Institute Genome Sequencing Center for Infectious Disease"/>
            <person name="Wu L."/>
            <person name="Ma J."/>
        </authorList>
    </citation>
    <scope>NUCLEOTIDE SEQUENCE [LARGE SCALE GENOMIC DNA]</scope>
    <source>
        <strain evidence="4 5">JCM 16221</strain>
    </source>
</reference>
<keyword evidence="2" id="KW-0732">Signal</keyword>
<evidence type="ECO:0000259" key="3">
    <source>
        <dbReference type="Pfam" id="PF14016"/>
    </source>
</evidence>
<feature type="region of interest" description="Disordered" evidence="1">
    <location>
        <begin position="150"/>
        <end position="198"/>
    </location>
</feature>
<feature type="chain" id="PRO_5046687636" evidence="2">
    <location>
        <begin position="22"/>
        <end position="198"/>
    </location>
</feature>
<evidence type="ECO:0000256" key="2">
    <source>
        <dbReference type="SAM" id="SignalP"/>
    </source>
</evidence>
<keyword evidence="5" id="KW-1185">Reference proteome</keyword>
<dbReference type="Proteomes" id="UP001501218">
    <property type="component" value="Unassembled WGS sequence"/>
</dbReference>
<feature type="compositionally biased region" description="Low complexity" evidence="1">
    <location>
        <begin position="157"/>
        <end position="170"/>
    </location>
</feature>
<evidence type="ECO:0000313" key="4">
    <source>
        <dbReference type="EMBL" id="GAA2338007.1"/>
    </source>
</evidence>
<comment type="caution">
    <text evidence="4">The sequence shown here is derived from an EMBL/GenBank/DDBJ whole genome shotgun (WGS) entry which is preliminary data.</text>
</comment>
<gene>
    <name evidence="4" type="ORF">GCM10009854_12720</name>
</gene>
<protein>
    <submittedName>
        <fullName evidence="4">DUF4232 domain-containing protein</fullName>
    </submittedName>
</protein>
<organism evidence="4 5">
    <name type="scientific">Saccharopolyspora halophila</name>
    <dbReference type="NCBI Taxonomy" id="405551"/>
    <lineage>
        <taxon>Bacteria</taxon>
        <taxon>Bacillati</taxon>
        <taxon>Actinomycetota</taxon>
        <taxon>Actinomycetes</taxon>
        <taxon>Pseudonocardiales</taxon>
        <taxon>Pseudonocardiaceae</taxon>
        <taxon>Saccharopolyspora</taxon>
    </lineage>
</organism>
<dbReference type="RefSeq" id="WP_344127619.1">
    <property type="nucleotide sequence ID" value="NZ_BAAARA010000003.1"/>
</dbReference>
<dbReference type="EMBL" id="BAAARA010000003">
    <property type="protein sequence ID" value="GAA2338007.1"/>
    <property type="molecule type" value="Genomic_DNA"/>
</dbReference>